<protein>
    <submittedName>
        <fullName evidence="2">Uncharacterized protein</fullName>
    </submittedName>
</protein>
<sequence>MVRAASSQFFVMLNPAKCPFAPEHGRSHGNKGRQKRLPPPHHPEYGGGLPERMGHFRTGTTLADGRTTDTGTFIPRLLKPGI</sequence>
<accession>A0AAV7MRZ1</accession>
<comment type="caution">
    <text evidence="2">The sequence shown here is derived from an EMBL/GenBank/DDBJ whole genome shotgun (WGS) entry which is preliminary data.</text>
</comment>
<reference evidence="2" key="1">
    <citation type="journal article" date="2022" name="bioRxiv">
        <title>Sequencing and chromosome-scale assembly of the giantPleurodeles waltlgenome.</title>
        <authorList>
            <person name="Brown T."/>
            <person name="Elewa A."/>
            <person name="Iarovenko S."/>
            <person name="Subramanian E."/>
            <person name="Araus A.J."/>
            <person name="Petzold A."/>
            <person name="Susuki M."/>
            <person name="Suzuki K.-i.T."/>
            <person name="Hayashi T."/>
            <person name="Toyoda A."/>
            <person name="Oliveira C."/>
            <person name="Osipova E."/>
            <person name="Leigh N.D."/>
            <person name="Simon A."/>
            <person name="Yun M.H."/>
        </authorList>
    </citation>
    <scope>NUCLEOTIDE SEQUENCE</scope>
    <source>
        <strain evidence="2">20211129_DDA</strain>
        <tissue evidence="2">Liver</tissue>
    </source>
</reference>
<keyword evidence="3" id="KW-1185">Reference proteome</keyword>
<organism evidence="2 3">
    <name type="scientific">Pleurodeles waltl</name>
    <name type="common">Iberian ribbed newt</name>
    <dbReference type="NCBI Taxonomy" id="8319"/>
    <lineage>
        <taxon>Eukaryota</taxon>
        <taxon>Metazoa</taxon>
        <taxon>Chordata</taxon>
        <taxon>Craniata</taxon>
        <taxon>Vertebrata</taxon>
        <taxon>Euteleostomi</taxon>
        <taxon>Amphibia</taxon>
        <taxon>Batrachia</taxon>
        <taxon>Caudata</taxon>
        <taxon>Salamandroidea</taxon>
        <taxon>Salamandridae</taxon>
        <taxon>Pleurodelinae</taxon>
        <taxon>Pleurodeles</taxon>
    </lineage>
</organism>
<evidence type="ECO:0000256" key="1">
    <source>
        <dbReference type="SAM" id="MobiDB-lite"/>
    </source>
</evidence>
<gene>
    <name evidence="2" type="ORF">NDU88_003916</name>
</gene>
<proteinExistence type="predicted"/>
<feature type="region of interest" description="Disordered" evidence="1">
    <location>
        <begin position="17"/>
        <end position="74"/>
    </location>
</feature>
<evidence type="ECO:0000313" key="2">
    <source>
        <dbReference type="EMBL" id="KAJ1106515.1"/>
    </source>
</evidence>
<dbReference type="AlphaFoldDB" id="A0AAV7MRZ1"/>
<evidence type="ECO:0000313" key="3">
    <source>
        <dbReference type="Proteomes" id="UP001066276"/>
    </source>
</evidence>
<dbReference type="EMBL" id="JANPWB010000013">
    <property type="protein sequence ID" value="KAJ1106515.1"/>
    <property type="molecule type" value="Genomic_DNA"/>
</dbReference>
<dbReference type="Proteomes" id="UP001066276">
    <property type="component" value="Chromosome 9"/>
</dbReference>
<feature type="compositionally biased region" description="Basic residues" evidence="1">
    <location>
        <begin position="27"/>
        <end position="39"/>
    </location>
</feature>
<name>A0AAV7MRZ1_PLEWA</name>